<feature type="non-terminal residue" evidence="26">
    <location>
        <position position="1"/>
    </location>
</feature>
<keyword evidence="14" id="KW-0007">Acetylation</keyword>
<dbReference type="EC" id="3.1.2.22" evidence="7"/>
<evidence type="ECO:0000256" key="22">
    <source>
        <dbReference type="ARBA" id="ARBA00047337"/>
    </source>
</evidence>
<evidence type="ECO:0000256" key="5">
    <source>
        <dbReference type="ARBA" id="ARBA00006499"/>
    </source>
</evidence>
<keyword evidence="15" id="KW-0443">Lipid metabolism</keyword>
<evidence type="ECO:0000256" key="7">
    <source>
        <dbReference type="ARBA" id="ARBA00012423"/>
    </source>
</evidence>
<dbReference type="AlphaFoldDB" id="A0A5N3W2V6"/>
<comment type="caution">
    <text evidence="26">The sequence shown here is derived from an EMBL/GenBank/DDBJ whole genome shotgun (WGS) entry which is preliminary data.</text>
</comment>
<evidence type="ECO:0000256" key="6">
    <source>
        <dbReference type="ARBA" id="ARBA00011738"/>
    </source>
</evidence>
<dbReference type="GO" id="GO:0005783">
    <property type="term" value="C:endoplasmic reticulum"/>
    <property type="evidence" value="ECO:0007669"/>
    <property type="project" value="UniProtKB-SubCell"/>
</dbReference>
<comment type="catalytic activity">
    <reaction evidence="23">
        <text>a 1-(9Z-octadecenoyl)-2-acyl-sn-glycero-3-phosphocholine + H2O = a 2-acyl-sn-glycero-3-phosphocholine + (9Z)-octadecenoate + H(+)</text>
        <dbReference type="Rhea" id="RHEA:41720"/>
        <dbReference type="ChEBI" id="CHEBI:15377"/>
        <dbReference type="ChEBI" id="CHEBI:15378"/>
        <dbReference type="ChEBI" id="CHEBI:30823"/>
        <dbReference type="ChEBI" id="CHEBI:57875"/>
        <dbReference type="ChEBI" id="CHEBI:78421"/>
    </reaction>
    <physiologicalReaction direction="left-to-right" evidence="23">
        <dbReference type="Rhea" id="RHEA:41721"/>
    </physiologicalReaction>
</comment>
<evidence type="ECO:0000256" key="23">
    <source>
        <dbReference type="ARBA" id="ARBA00048000"/>
    </source>
</evidence>
<evidence type="ECO:0000256" key="9">
    <source>
        <dbReference type="ARBA" id="ARBA00022475"/>
    </source>
</evidence>
<evidence type="ECO:0000256" key="14">
    <source>
        <dbReference type="ARBA" id="ARBA00022990"/>
    </source>
</evidence>
<evidence type="ECO:0000256" key="15">
    <source>
        <dbReference type="ARBA" id="ARBA00023098"/>
    </source>
</evidence>
<evidence type="ECO:0000256" key="24">
    <source>
        <dbReference type="ARBA" id="ARBA00048656"/>
    </source>
</evidence>
<evidence type="ECO:0000256" key="11">
    <source>
        <dbReference type="ARBA" id="ARBA00022801"/>
    </source>
</evidence>
<evidence type="ECO:0000256" key="20">
    <source>
        <dbReference type="ARBA" id="ARBA00042324"/>
    </source>
</evidence>
<dbReference type="SUPFAM" id="SSF53474">
    <property type="entry name" value="alpha/beta-Hydrolases"/>
    <property type="match status" value="1"/>
</dbReference>
<organism evidence="26 27">
    <name type="scientific">Muntiacus reevesi</name>
    <name type="common">Reeves' muntjac</name>
    <name type="synonym">Cervus reevesi</name>
    <dbReference type="NCBI Taxonomy" id="9886"/>
    <lineage>
        <taxon>Eukaryota</taxon>
        <taxon>Metazoa</taxon>
        <taxon>Chordata</taxon>
        <taxon>Craniata</taxon>
        <taxon>Vertebrata</taxon>
        <taxon>Euteleostomi</taxon>
        <taxon>Mammalia</taxon>
        <taxon>Eutheria</taxon>
        <taxon>Laurasiatheria</taxon>
        <taxon>Artiodactyla</taxon>
        <taxon>Ruminantia</taxon>
        <taxon>Pecora</taxon>
        <taxon>Cervidae</taxon>
        <taxon>Muntiacinae</taxon>
        <taxon>Muntiacus</taxon>
    </lineage>
</organism>
<evidence type="ECO:0000256" key="8">
    <source>
        <dbReference type="ARBA" id="ARBA00014923"/>
    </source>
</evidence>
<protein>
    <recommendedName>
        <fullName evidence="8">Acyl-protein thioesterase 1</fullName>
        <ecNumber evidence="7">3.1.2.22</ecNumber>
    </recommendedName>
    <alternativeName>
        <fullName evidence="20">Lysophospholipase 1</fullName>
    </alternativeName>
    <alternativeName>
        <fullName evidence="19">Lysophospholipase I</fullName>
    </alternativeName>
    <alternativeName>
        <fullName evidence="18">Palmitoyl-protein hydrolase</fullName>
    </alternativeName>
</protein>
<comment type="function">
    <text evidence="21">Acts as an acyl-protein thioesterase. Hydrolyzes fatty acids from S-acylated cysteine residues in proteins such as trimeric G alpha proteins or HRAS. Acts as a palmitoyl thioesterase that catalyzes depalmitoylation of proteins, such as ADRB2, KCNMA1 and SQSTM1. Acts as a negative regulator of autophagy by mediating palmitoylation of SQSTM1, decreasing affinity between SQSTM1 and ATG8 proteins and recruitment of ubiquitinated cargo proteins to autophagosomes. Acts as a lysophospholipase and hydrolyzes lysophosphatidylcholine (lyso-PC). Also hydrolyzes lysophosphatidylethanolamine (lyso-PE), lysophosphatidylinositol (lyso-PI) and lysophosphatidylserine (lyso-PS). Has much higher thioesterase activity than lysophospholipase activity. Contributes to the production of lysophosphatidic acid (LPA) during blood coagulation by recognizing and cleaving plasma phospholipids to generate lysophospholipids which in turn act as substrates for ENPP2 to produce LPA.</text>
</comment>
<comment type="catalytic activity">
    <reaction evidence="22">
        <text>S-hexadecanoyl-L-cysteinyl-[protein] + H2O = L-cysteinyl-[protein] + hexadecanoate + H(+)</text>
        <dbReference type="Rhea" id="RHEA:19233"/>
        <dbReference type="Rhea" id="RHEA-COMP:10131"/>
        <dbReference type="Rhea" id="RHEA-COMP:11032"/>
        <dbReference type="ChEBI" id="CHEBI:7896"/>
        <dbReference type="ChEBI" id="CHEBI:15377"/>
        <dbReference type="ChEBI" id="CHEBI:15378"/>
        <dbReference type="ChEBI" id="CHEBI:29950"/>
        <dbReference type="ChEBI" id="CHEBI:74151"/>
        <dbReference type="EC" id="3.1.2.22"/>
    </reaction>
</comment>
<comment type="subunit">
    <text evidence="6">Homodimer.</text>
</comment>
<proteinExistence type="inferred from homology"/>
<dbReference type="InterPro" id="IPR050565">
    <property type="entry name" value="LYPA1-2/EST-like"/>
</dbReference>
<dbReference type="Proteomes" id="UP000326062">
    <property type="component" value="Chromosome 14"/>
</dbReference>
<comment type="similarity">
    <text evidence="5">Belongs to the AB hydrolase superfamily. AB hydrolase 2 family.</text>
</comment>
<dbReference type="PANTHER" id="PTHR10655">
    <property type="entry name" value="LYSOPHOSPHOLIPASE-RELATED"/>
    <property type="match status" value="1"/>
</dbReference>
<evidence type="ECO:0000256" key="3">
    <source>
        <dbReference type="ARBA" id="ARBA00004240"/>
    </source>
</evidence>
<evidence type="ECO:0000313" key="26">
    <source>
        <dbReference type="EMBL" id="KAB0355801.1"/>
    </source>
</evidence>
<keyword evidence="12" id="KW-0256">Endoplasmic reticulum</keyword>
<evidence type="ECO:0000256" key="2">
    <source>
        <dbReference type="ARBA" id="ARBA00004236"/>
    </source>
</evidence>
<dbReference type="Gene3D" id="3.40.50.1820">
    <property type="entry name" value="alpha/beta hydrolase"/>
    <property type="match status" value="2"/>
</dbReference>
<dbReference type="PANTHER" id="PTHR10655:SF22">
    <property type="entry name" value="ACYL-PROTEIN THIOESTERASE 1"/>
    <property type="match status" value="1"/>
</dbReference>
<dbReference type="GO" id="GO:0006631">
    <property type="term" value="P:fatty acid metabolic process"/>
    <property type="evidence" value="ECO:0007669"/>
    <property type="project" value="UniProtKB-KW"/>
</dbReference>
<evidence type="ECO:0000256" key="1">
    <source>
        <dbReference type="ARBA" id="ARBA00004126"/>
    </source>
</evidence>
<dbReference type="GO" id="GO:0005886">
    <property type="term" value="C:plasma membrane"/>
    <property type="evidence" value="ECO:0007669"/>
    <property type="project" value="UniProtKB-SubCell"/>
</dbReference>
<dbReference type="GO" id="GO:0008474">
    <property type="term" value="F:palmitoyl-(protein) hydrolase activity"/>
    <property type="evidence" value="ECO:0007669"/>
    <property type="project" value="UniProtKB-EC"/>
</dbReference>
<evidence type="ECO:0000256" key="12">
    <source>
        <dbReference type="ARBA" id="ARBA00022824"/>
    </source>
</evidence>
<dbReference type="EMBL" id="VCEB01000020">
    <property type="protein sequence ID" value="KAB0355801.1"/>
    <property type="molecule type" value="Genomic_DNA"/>
</dbReference>
<keyword evidence="10" id="KW-0963">Cytoplasm</keyword>
<evidence type="ECO:0000256" key="16">
    <source>
        <dbReference type="ARBA" id="ARBA00023136"/>
    </source>
</evidence>
<evidence type="ECO:0000313" key="27">
    <source>
        <dbReference type="Proteomes" id="UP000326062"/>
    </source>
</evidence>
<feature type="domain" description="Phospholipase/carboxylesterase/thioesterase" evidence="25">
    <location>
        <begin position="1"/>
        <end position="77"/>
    </location>
</feature>
<reference evidence="26 27" key="1">
    <citation type="submission" date="2019-06" db="EMBL/GenBank/DDBJ databases">
        <title>Discovery of a novel chromosome fission-fusion reversal in muntjac.</title>
        <authorList>
            <person name="Mudd A.B."/>
            <person name="Bredeson J.V."/>
            <person name="Baum R."/>
            <person name="Hockemeyer D."/>
            <person name="Rokhsar D.S."/>
        </authorList>
    </citation>
    <scope>NUCLEOTIDE SEQUENCE [LARGE SCALE GENOMIC DNA]</scope>
    <source>
        <strain evidence="26">UCam_UCB_Mr</strain>
        <tissue evidence="26">Fibroblast cell line</tissue>
    </source>
</reference>
<keyword evidence="27" id="KW-1185">Reference proteome</keyword>
<comment type="catalytic activity">
    <reaction evidence="24">
        <text>1-hexadecanoyl-sn-glycero-3-phosphocholine + H2O = sn-glycerol 3-phosphocholine + hexadecanoate + H(+)</text>
        <dbReference type="Rhea" id="RHEA:40435"/>
        <dbReference type="ChEBI" id="CHEBI:7896"/>
        <dbReference type="ChEBI" id="CHEBI:15377"/>
        <dbReference type="ChEBI" id="CHEBI:15378"/>
        <dbReference type="ChEBI" id="CHEBI:16870"/>
        <dbReference type="ChEBI" id="CHEBI:72998"/>
    </reaction>
    <physiologicalReaction direction="left-to-right" evidence="24">
        <dbReference type="Rhea" id="RHEA:40436"/>
    </physiologicalReaction>
</comment>
<evidence type="ECO:0000259" key="25">
    <source>
        <dbReference type="Pfam" id="PF02230"/>
    </source>
</evidence>
<evidence type="ECO:0000256" key="13">
    <source>
        <dbReference type="ARBA" id="ARBA00022832"/>
    </source>
</evidence>
<evidence type="ECO:0000256" key="21">
    <source>
        <dbReference type="ARBA" id="ARBA00045255"/>
    </source>
</evidence>
<keyword evidence="9" id="KW-1003">Cell membrane</keyword>
<evidence type="ECO:0000256" key="10">
    <source>
        <dbReference type="ARBA" id="ARBA00022490"/>
    </source>
</evidence>
<dbReference type="InterPro" id="IPR029058">
    <property type="entry name" value="AB_hydrolase_fold"/>
</dbReference>
<keyword evidence="13" id="KW-0276">Fatty acid metabolism</keyword>
<evidence type="ECO:0000256" key="19">
    <source>
        <dbReference type="ARBA" id="ARBA00042319"/>
    </source>
</evidence>
<gene>
    <name evidence="26" type="ORF">FD755_021742</name>
</gene>
<dbReference type="Pfam" id="PF02230">
    <property type="entry name" value="Abhydrolase_2"/>
    <property type="match status" value="2"/>
</dbReference>
<dbReference type="GO" id="GO:0031965">
    <property type="term" value="C:nuclear membrane"/>
    <property type="evidence" value="ECO:0007669"/>
    <property type="project" value="UniProtKB-SubCell"/>
</dbReference>
<sequence>VIFLCGLGDTGHGWAEAFTRIRSAHIKYNCPHALAMPVTLHMNMVMPSWFDITGLSLDSLEDETGIKQQQEMQNRLVSLLWGSFPQGPISGLRRDISILQCHGDLDPSVPLMSGALTAEKLKPLVNPANVTFKTYGGMRHSSRQQEMMDIMQFVRQLLPPVD</sequence>
<evidence type="ECO:0000256" key="4">
    <source>
        <dbReference type="ARBA" id="ARBA00004496"/>
    </source>
</evidence>
<comment type="subcellular location">
    <subcellularLocation>
        <location evidence="2">Cell membrane</location>
    </subcellularLocation>
    <subcellularLocation>
        <location evidence="4">Cytoplasm</location>
    </subcellularLocation>
    <subcellularLocation>
        <location evidence="3">Endoplasmic reticulum</location>
    </subcellularLocation>
    <subcellularLocation>
        <location evidence="1">Nucleus membrane</location>
    </subcellularLocation>
</comment>
<evidence type="ECO:0000256" key="18">
    <source>
        <dbReference type="ARBA" id="ARBA00031195"/>
    </source>
</evidence>
<keyword evidence="17" id="KW-0539">Nucleus</keyword>
<feature type="domain" description="Phospholipase/carboxylesterase/thioesterase" evidence="25">
    <location>
        <begin position="84"/>
        <end position="156"/>
    </location>
</feature>
<dbReference type="InterPro" id="IPR003140">
    <property type="entry name" value="PLipase/COase/thioEstase"/>
</dbReference>
<accession>A0A5N3W2V6</accession>
<dbReference type="GO" id="GO:0052689">
    <property type="term" value="F:carboxylic ester hydrolase activity"/>
    <property type="evidence" value="ECO:0007669"/>
    <property type="project" value="TreeGrafter"/>
</dbReference>
<keyword evidence="11" id="KW-0378">Hydrolase</keyword>
<keyword evidence="16" id="KW-0472">Membrane</keyword>
<name>A0A5N3W2V6_MUNRE</name>
<evidence type="ECO:0000256" key="17">
    <source>
        <dbReference type="ARBA" id="ARBA00023242"/>
    </source>
</evidence>